<dbReference type="EMBL" id="CAFBOM010000100">
    <property type="protein sequence ID" value="CAB4985719.1"/>
    <property type="molecule type" value="Genomic_DNA"/>
</dbReference>
<gene>
    <name evidence="3" type="ORF">UFOPK2786_00895</name>
    <name evidence="2" type="ORF">UFOPK2810_00112</name>
    <name evidence="4" type="ORF">UFOPK3957_00715</name>
</gene>
<dbReference type="PANTHER" id="PTHR13504:SF38">
    <property type="entry name" value="FIDO DOMAIN-CONTAINING PROTEIN"/>
    <property type="match status" value="1"/>
</dbReference>
<protein>
    <submittedName>
        <fullName evidence="3">Unannotated protein</fullName>
    </submittedName>
</protein>
<dbReference type="InterPro" id="IPR036597">
    <property type="entry name" value="Fido-like_dom_sf"/>
</dbReference>
<dbReference type="PROSITE" id="PS51459">
    <property type="entry name" value="FIDO"/>
    <property type="match status" value="1"/>
</dbReference>
<dbReference type="Gene3D" id="1.10.3290.10">
    <property type="entry name" value="Fido-like domain"/>
    <property type="match status" value="1"/>
</dbReference>
<dbReference type="PANTHER" id="PTHR13504">
    <property type="entry name" value="FIDO DOMAIN-CONTAINING PROTEIN DDB_G0283145"/>
    <property type="match status" value="1"/>
</dbReference>
<dbReference type="Pfam" id="PF02661">
    <property type="entry name" value="Fic"/>
    <property type="match status" value="1"/>
</dbReference>
<dbReference type="SUPFAM" id="SSF140931">
    <property type="entry name" value="Fic-like"/>
    <property type="match status" value="1"/>
</dbReference>
<dbReference type="EMBL" id="CAEZYW010000124">
    <property type="protein sequence ID" value="CAB4743249.1"/>
    <property type="molecule type" value="Genomic_DNA"/>
</dbReference>
<evidence type="ECO:0000259" key="1">
    <source>
        <dbReference type="PROSITE" id="PS51459"/>
    </source>
</evidence>
<proteinExistence type="predicted"/>
<sequence length="400" mass="42571">MRGTLVRRTWEYDPARYAPPRFRRACQYESFIPDELSAFDAQFSADLTGVVSDAETGVHRLNAHALPALAPLARLLLRTESIASSKVEGMQVNARDLARAEARLETGGKAGSTAAEILANIDAMELAIHRAAGSSAVTVPDLVNIHAALMASAPNQHVSGLVRTEQNWIGGNNYNPCGASFVGPPPQEVARLLDDLCHAINDDALPPVIQAGLVHAQFEAIHPFLDGNGRTGRALIHVVLRRRGLTQLYVPPISVVLASDKGSYIAGLNDYAKGDVEAWLTVFAAATAQSASLASRYLVQVQALQDHWRAMLRTAANPRADSVAWAIIDVMPAHPMISVPVAVAATGRTKAVVNDALVQLEAAGVATRASQGNRNRIWEAAGLLDLLADLEAGVTPPSPP</sequence>
<feature type="domain" description="Fido" evidence="1">
    <location>
        <begin position="137"/>
        <end position="285"/>
    </location>
</feature>
<name>A0A6J6TAB4_9ZZZZ</name>
<dbReference type="InterPro" id="IPR040198">
    <property type="entry name" value="Fido_containing"/>
</dbReference>
<evidence type="ECO:0000313" key="2">
    <source>
        <dbReference type="EMBL" id="CAB4737306.1"/>
    </source>
</evidence>
<organism evidence="3">
    <name type="scientific">freshwater metagenome</name>
    <dbReference type="NCBI Taxonomy" id="449393"/>
    <lineage>
        <taxon>unclassified sequences</taxon>
        <taxon>metagenomes</taxon>
        <taxon>ecological metagenomes</taxon>
    </lineage>
</organism>
<dbReference type="InterPro" id="IPR003812">
    <property type="entry name" value="Fido"/>
</dbReference>
<accession>A0A6J6TAB4</accession>
<evidence type="ECO:0000313" key="4">
    <source>
        <dbReference type="EMBL" id="CAB4985719.1"/>
    </source>
</evidence>
<dbReference type="InterPro" id="IPR025758">
    <property type="entry name" value="Fic/DOC_N"/>
</dbReference>
<evidence type="ECO:0000313" key="3">
    <source>
        <dbReference type="EMBL" id="CAB4743249.1"/>
    </source>
</evidence>
<dbReference type="Pfam" id="PF13784">
    <property type="entry name" value="Fic_N"/>
    <property type="match status" value="1"/>
</dbReference>
<reference evidence="3" key="1">
    <citation type="submission" date="2020-05" db="EMBL/GenBank/DDBJ databases">
        <authorList>
            <person name="Chiriac C."/>
            <person name="Salcher M."/>
            <person name="Ghai R."/>
            <person name="Kavagutti S V."/>
        </authorList>
    </citation>
    <scope>NUCLEOTIDE SEQUENCE</scope>
</reference>
<dbReference type="EMBL" id="CAEZYZ010000010">
    <property type="protein sequence ID" value="CAB4737306.1"/>
    <property type="molecule type" value="Genomic_DNA"/>
</dbReference>
<dbReference type="AlphaFoldDB" id="A0A6J6TAB4"/>